<dbReference type="PROSITE" id="PS50932">
    <property type="entry name" value="HTH_LACI_2"/>
    <property type="match status" value="1"/>
</dbReference>
<sequence>MRLFDCCTPEAYTSSNRFLKGDIIRKKAPTIYDVAHHAQVSVSTVSRVLNGNSTVNDDLRARVETAMRDLRFRPNRVAQTLYHHRSNTIGCILPDIVNPFFAQIFMQLEVGAFERGYTIILGNTISTRSLERTYLHTLAERQVDGLLFLGGMANDPAPLAEDLHLMQELADRLPIVAVNGDLPQVNIVASVRSDEAGGMQALIDHLHQQGHTDIAFLGGQLDVTTSLEKLEVYRQACAPPHPEWEQLTGLTLDAGAQALQGLLQAPAQPTAAVCINDLVAAGVLTAARERGLRVPQDLSLVGFDDIFVAQVLAPRLTTINHNYAEVARQALDALLAGINGQPPQRNITVPTLLIERESAIPRQPRRRRKAAPVN</sequence>
<name>A0A221T0A8_9DEIO</name>
<dbReference type="InterPro" id="IPR046335">
    <property type="entry name" value="LacI/GalR-like_sensor"/>
</dbReference>
<geneLocation type="plasmid" evidence="6">
    <name>pdfi1</name>
</geneLocation>
<dbReference type="PANTHER" id="PTHR30146:SF109">
    <property type="entry name" value="HTH-TYPE TRANSCRIPTIONAL REGULATOR GALS"/>
    <property type="match status" value="1"/>
</dbReference>
<evidence type="ECO:0000256" key="3">
    <source>
        <dbReference type="ARBA" id="ARBA00023163"/>
    </source>
</evidence>
<dbReference type="InterPro" id="IPR000843">
    <property type="entry name" value="HTH_LacI"/>
</dbReference>
<dbReference type="Pfam" id="PF13377">
    <property type="entry name" value="Peripla_BP_3"/>
    <property type="match status" value="1"/>
</dbReference>
<evidence type="ECO:0000313" key="5">
    <source>
        <dbReference type="EMBL" id="ASN82333.1"/>
    </source>
</evidence>
<keyword evidence="3" id="KW-0804">Transcription</keyword>
<dbReference type="InterPro" id="IPR010982">
    <property type="entry name" value="Lambda_DNA-bd_dom_sf"/>
</dbReference>
<dbReference type="STRING" id="317577.GCA_000419625_02828"/>
<dbReference type="KEGG" id="dfc:DFI_14175"/>
<evidence type="ECO:0000259" key="4">
    <source>
        <dbReference type="PROSITE" id="PS50932"/>
    </source>
</evidence>
<keyword evidence="2" id="KW-0238">DNA-binding</keyword>
<dbReference type="PROSITE" id="PS00356">
    <property type="entry name" value="HTH_LACI_1"/>
    <property type="match status" value="1"/>
</dbReference>
<dbReference type="InterPro" id="IPR028082">
    <property type="entry name" value="Peripla_BP_I"/>
</dbReference>
<dbReference type="Proteomes" id="UP000259030">
    <property type="component" value="Plasmid pDFI1"/>
</dbReference>
<protein>
    <submittedName>
        <fullName evidence="5">LacI family transcriptional regulator</fullName>
    </submittedName>
</protein>
<dbReference type="PANTHER" id="PTHR30146">
    <property type="entry name" value="LACI-RELATED TRANSCRIPTIONAL REPRESSOR"/>
    <property type="match status" value="1"/>
</dbReference>
<dbReference type="SUPFAM" id="SSF53822">
    <property type="entry name" value="Periplasmic binding protein-like I"/>
    <property type="match status" value="1"/>
</dbReference>
<dbReference type="EMBL" id="CP021082">
    <property type="protein sequence ID" value="ASN82333.1"/>
    <property type="molecule type" value="Genomic_DNA"/>
</dbReference>
<dbReference type="CDD" id="cd06267">
    <property type="entry name" value="PBP1_LacI_sugar_binding-like"/>
    <property type="match status" value="1"/>
</dbReference>
<dbReference type="RefSeq" id="WP_081425913.1">
    <property type="nucleotide sequence ID" value="NZ_CP021082.1"/>
</dbReference>
<keyword evidence="6" id="KW-1185">Reference proteome</keyword>
<accession>A0A221T0A8</accession>
<dbReference type="SMART" id="SM00354">
    <property type="entry name" value="HTH_LACI"/>
    <property type="match status" value="1"/>
</dbReference>
<feature type="domain" description="HTH lacI-type" evidence="4">
    <location>
        <begin position="29"/>
        <end position="83"/>
    </location>
</feature>
<dbReference type="GO" id="GO:0000976">
    <property type="term" value="F:transcription cis-regulatory region binding"/>
    <property type="evidence" value="ECO:0007669"/>
    <property type="project" value="TreeGrafter"/>
</dbReference>
<reference evidence="5 6" key="1">
    <citation type="submission" date="2017-05" db="EMBL/GenBank/DDBJ databases">
        <title>The complete genome sequence of Deinococcus ficus isolated from the rhizosphere of the Ficus religiosa L. in Taiwan.</title>
        <authorList>
            <person name="Wu K.-M."/>
            <person name="Liao T.-L."/>
            <person name="Liu Y.-M."/>
            <person name="Young C.-C."/>
            <person name="Tsai S.-F."/>
        </authorList>
    </citation>
    <scope>NUCLEOTIDE SEQUENCE [LARGE SCALE GENOMIC DNA]</scope>
    <source>
        <strain evidence="5 6">CC-FR2-10</strain>
        <plasmid evidence="6">pdfi1</plasmid>
    </source>
</reference>
<keyword evidence="1" id="KW-0805">Transcription regulation</keyword>
<proteinExistence type="predicted"/>
<keyword evidence="5" id="KW-0614">Plasmid</keyword>
<dbReference type="Gene3D" id="1.10.260.40">
    <property type="entry name" value="lambda repressor-like DNA-binding domains"/>
    <property type="match status" value="1"/>
</dbReference>
<evidence type="ECO:0000256" key="2">
    <source>
        <dbReference type="ARBA" id="ARBA00023125"/>
    </source>
</evidence>
<dbReference type="SUPFAM" id="SSF47413">
    <property type="entry name" value="lambda repressor-like DNA-binding domains"/>
    <property type="match status" value="1"/>
</dbReference>
<evidence type="ECO:0000256" key="1">
    <source>
        <dbReference type="ARBA" id="ARBA00023015"/>
    </source>
</evidence>
<dbReference type="Pfam" id="PF00356">
    <property type="entry name" value="LacI"/>
    <property type="match status" value="1"/>
</dbReference>
<gene>
    <name evidence="5" type="ORF">DFI_14175</name>
</gene>
<dbReference type="CDD" id="cd01392">
    <property type="entry name" value="HTH_LacI"/>
    <property type="match status" value="1"/>
</dbReference>
<evidence type="ECO:0000313" key="6">
    <source>
        <dbReference type="Proteomes" id="UP000259030"/>
    </source>
</evidence>
<dbReference type="GO" id="GO:0003700">
    <property type="term" value="F:DNA-binding transcription factor activity"/>
    <property type="evidence" value="ECO:0007669"/>
    <property type="project" value="TreeGrafter"/>
</dbReference>
<dbReference type="AlphaFoldDB" id="A0A221T0A8"/>
<dbReference type="Gene3D" id="3.40.50.2300">
    <property type="match status" value="2"/>
</dbReference>
<organism evidence="5 6">
    <name type="scientific">Deinococcus ficus</name>
    <dbReference type="NCBI Taxonomy" id="317577"/>
    <lineage>
        <taxon>Bacteria</taxon>
        <taxon>Thermotogati</taxon>
        <taxon>Deinococcota</taxon>
        <taxon>Deinococci</taxon>
        <taxon>Deinococcales</taxon>
        <taxon>Deinococcaceae</taxon>
        <taxon>Deinococcus</taxon>
    </lineage>
</organism>